<evidence type="ECO:0000256" key="4">
    <source>
        <dbReference type="ARBA" id="ARBA00022833"/>
    </source>
</evidence>
<dbReference type="InterPro" id="IPR036236">
    <property type="entry name" value="Znf_C2H2_sf"/>
</dbReference>
<dbReference type="FunFam" id="3.30.160.60:FF:000706">
    <property type="entry name" value="Zinc finger protein"/>
    <property type="match status" value="1"/>
</dbReference>
<dbReference type="InterPro" id="IPR013087">
    <property type="entry name" value="Znf_C2H2_type"/>
</dbReference>
<keyword evidence="3 5" id="KW-0863">Zinc-finger</keyword>
<dbReference type="SMART" id="SM00355">
    <property type="entry name" value="ZnF_C2H2"/>
    <property type="match status" value="2"/>
</dbReference>
<dbReference type="SUPFAM" id="SSF57667">
    <property type="entry name" value="beta-beta-alpha zinc fingers"/>
    <property type="match status" value="2"/>
</dbReference>
<comment type="caution">
    <text evidence="7">The sequence shown here is derived from an EMBL/GenBank/DDBJ whole genome shotgun (WGS) entry which is preliminary data.</text>
</comment>
<name>A0A1V4KRL2_PATFA</name>
<accession>A0A1V4KRL2</accession>
<dbReference type="AlphaFoldDB" id="A0A1V4KRL2"/>
<dbReference type="GO" id="GO:0008270">
    <property type="term" value="F:zinc ion binding"/>
    <property type="evidence" value="ECO:0007669"/>
    <property type="project" value="UniProtKB-KW"/>
</dbReference>
<evidence type="ECO:0000256" key="5">
    <source>
        <dbReference type="PROSITE-ProRule" id="PRU00042"/>
    </source>
</evidence>
<dbReference type="Proteomes" id="UP000190648">
    <property type="component" value="Unassembled WGS sequence"/>
</dbReference>
<evidence type="ECO:0000313" key="8">
    <source>
        <dbReference type="Proteomes" id="UP000190648"/>
    </source>
</evidence>
<proteinExistence type="predicted"/>
<dbReference type="Gene3D" id="3.30.160.60">
    <property type="entry name" value="Classic Zinc Finger"/>
    <property type="match status" value="2"/>
</dbReference>
<keyword evidence="8" id="KW-1185">Reference proteome</keyword>
<dbReference type="PANTHER" id="PTHR23226:SF377">
    <property type="entry name" value="ZINC FINGER AND SCAN DOMAIN-CONTAINING PROTEIN 20"/>
    <property type="match status" value="1"/>
</dbReference>
<sequence length="103" mass="11999">MKHKRIHTGERPFTCLECGKSFKYKGNLRTHHLTHTVERVYPCTECGEVFRHKKELLVHQGAHTEERILSCYREGESFSPFLPVHPLLVSRTQLPLEALSQCK</sequence>
<dbReference type="GO" id="GO:0000981">
    <property type="term" value="F:DNA-binding transcription factor activity, RNA polymerase II-specific"/>
    <property type="evidence" value="ECO:0007669"/>
    <property type="project" value="TreeGrafter"/>
</dbReference>
<dbReference type="FunFam" id="3.30.160.60:FF:002343">
    <property type="entry name" value="Zinc finger protein 33A"/>
    <property type="match status" value="1"/>
</dbReference>
<evidence type="ECO:0000259" key="6">
    <source>
        <dbReference type="PROSITE" id="PS50157"/>
    </source>
</evidence>
<keyword evidence="4" id="KW-0862">Zinc</keyword>
<evidence type="ECO:0000256" key="2">
    <source>
        <dbReference type="ARBA" id="ARBA00022737"/>
    </source>
</evidence>
<protein>
    <recommendedName>
        <fullName evidence="6">C2H2-type domain-containing protein</fullName>
    </recommendedName>
</protein>
<dbReference type="GO" id="GO:0000978">
    <property type="term" value="F:RNA polymerase II cis-regulatory region sequence-specific DNA binding"/>
    <property type="evidence" value="ECO:0007669"/>
    <property type="project" value="TreeGrafter"/>
</dbReference>
<reference evidence="7 8" key="1">
    <citation type="submission" date="2016-02" db="EMBL/GenBank/DDBJ databases">
        <title>Band-tailed pigeon sequencing and assembly.</title>
        <authorList>
            <person name="Soares A.E."/>
            <person name="Novak B.J."/>
            <person name="Rice E.S."/>
            <person name="O'Connell B."/>
            <person name="Chang D."/>
            <person name="Weber S."/>
            <person name="Shapiro B."/>
        </authorList>
    </citation>
    <scope>NUCLEOTIDE SEQUENCE [LARGE SCALE GENOMIC DNA]</scope>
    <source>
        <strain evidence="7">BTP2013</strain>
        <tissue evidence="7">Blood</tissue>
    </source>
</reference>
<feature type="domain" description="C2H2-type" evidence="6">
    <location>
        <begin position="13"/>
        <end position="40"/>
    </location>
</feature>
<keyword evidence="2" id="KW-0677">Repeat</keyword>
<organism evidence="7 8">
    <name type="scientific">Patagioenas fasciata monilis</name>
    <dbReference type="NCBI Taxonomy" id="372326"/>
    <lineage>
        <taxon>Eukaryota</taxon>
        <taxon>Metazoa</taxon>
        <taxon>Chordata</taxon>
        <taxon>Craniata</taxon>
        <taxon>Vertebrata</taxon>
        <taxon>Euteleostomi</taxon>
        <taxon>Archelosauria</taxon>
        <taxon>Archosauria</taxon>
        <taxon>Dinosauria</taxon>
        <taxon>Saurischia</taxon>
        <taxon>Theropoda</taxon>
        <taxon>Coelurosauria</taxon>
        <taxon>Aves</taxon>
        <taxon>Neognathae</taxon>
        <taxon>Neoaves</taxon>
        <taxon>Columbimorphae</taxon>
        <taxon>Columbiformes</taxon>
        <taxon>Columbidae</taxon>
        <taxon>Patagioenas</taxon>
    </lineage>
</organism>
<dbReference type="EMBL" id="LSYS01001789">
    <property type="protein sequence ID" value="OPJ87068.1"/>
    <property type="molecule type" value="Genomic_DNA"/>
</dbReference>
<gene>
    <name evidence="7" type="ORF">AV530_010037</name>
</gene>
<feature type="domain" description="C2H2-type" evidence="6">
    <location>
        <begin position="41"/>
        <end position="68"/>
    </location>
</feature>
<dbReference type="PROSITE" id="PS00028">
    <property type="entry name" value="ZINC_FINGER_C2H2_1"/>
    <property type="match status" value="2"/>
</dbReference>
<dbReference type="PANTHER" id="PTHR23226">
    <property type="entry name" value="ZINC FINGER AND SCAN DOMAIN-CONTAINING"/>
    <property type="match status" value="1"/>
</dbReference>
<evidence type="ECO:0000256" key="3">
    <source>
        <dbReference type="ARBA" id="ARBA00022771"/>
    </source>
</evidence>
<dbReference type="PROSITE" id="PS50157">
    <property type="entry name" value="ZINC_FINGER_C2H2_2"/>
    <property type="match status" value="2"/>
</dbReference>
<evidence type="ECO:0000256" key="1">
    <source>
        <dbReference type="ARBA" id="ARBA00022723"/>
    </source>
</evidence>
<keyword evidence="1" id="KW-0479">Metal-binding</keyword>
<dbReference type="OrthoDB" id="427030at2759"/>
<dbReference type="Pfam" id="PF00096">
    <property type="entry name" value="zf-C2H2"/>
    <property type="match status" value="2"/>
</dbReference>
<evidence type="ECO:0000313" key="7">
    <source>
        <dbReference type="EMBL" id="OPJ87068.1"/>
    </source>
</evidence>